<gene>
    <name evidence="4" type="ORF">NP493_432g01037</name>
</gene>
<keyword evidence="5" id="KW-1185">Reference proteome</keyword>
<feature type="region of interest" description="Disordered" evidence="3">
    <location>
        <begin position="15"/>
        <end position="90"/>
    </location>
</feature>
<feature type="compositionally biased region" description="Low complexity" evidence="3">
    <location>
        <begin position="271"/>
        <end position="281"/>
    </location>
</feature>
<dbReference type="GO" id="GO:0005634">
    <property type="term" value="C:nucleus"/>
    <property type="evidence" value="ECO:0007669"/>
    <property type="project" value="UniProtKB-SubCell"/>
</dbReference>
<dbReference type="Proteomes" id="UP001209878">
    <property type="component" value="Unassembled WGS sequence"/>
</dbReference>
<feature type="region of interest" description="Disordered" evidence="3">
    <location>
        <begin position="209"/>
        <end position="230"/>
    </location>
</feature>
<feature type="region of interest" description="Disordered" evidence="3">
    <location>
        <begin position="107"/>
        <end position="143"/>
    </location>
</feature>
<evidence type="ECO:0000256" key="3">
    <source>
        <dbReference type="SAM" id="MobiDB-lite"/>
    </source>
</evidence>
<sequence length="313" mass="34003">MRLGEHMMFVQLQLSTSPPSVKHTHHPPHRCLRKSAPYPQHVPSTSTTTSSSSSSSTAHGAFSRTAAMAADHSRKADDARTSGPRTGGATLSEAKQNLSQKLQEFSQVARTQGDETADTPAQRPSSSSSSPSSSSSSSSPYSSHAIIESMEQVGQGVYSGTFSGTLNPALQDHDGRPKRSINTIIHILNDLLGASPEYRAHRRARRIHRQEASHFSKPADCQRQSEENQATRGKMEYLQMMLQERRNRRQARKERRSCPYPAINPHPVLVGSSSQGGSTSFGFDTNVDSGAASGYAQMMQENEAELTQGAVVV</sequence>
<evidence type="ECO:0000256" key="1">
    <source>
        <dbReference type="ARBA" id="ARBA00004123"/>
    </source>
</evidence>
<feature type="compositionally biased region" description="Basic residues" evidence="3">
    <location>
        <begin position="22"/>
        <end position="33"/>
    </location>
</feature>
<feature type="compositionally biased region" description="Low complexity" evidence="3">
    <location>
        <begin position="44"/>
        <end position="57"/>
    </location>
</feature>
<dbReference type="EMBL" id="JAODUO010000432">
    <property type="protein sequence ID" value="KAK2180674.1"/>
    <property type="molecule type" value="Genomic_DNA"/>
</dbReference>
<accession>A0AAD9L0B4</accession>
<evidence type="ECO:0008006" key="6">
    <source>
        <dbReference type="Google" id="ProtNLM"/>
    </source>
</evidence>
<keyword evidence="2" id="KW-0539">Nucleus</keyword>
<name>A0AAD9L0B4_RIDPI</name>
<proteinExistence type="predicted"/>
<feature type="compositionally biased region" description="Low complexity" evidence="3">
    <location>
        <begin position="124"/>
        <end position="143"/>
    </location>
</feature>
<feature type="compositionally biased region" description="Basic and acidic residues" evidence="3">
    <location>
        <begin position="71"/>
        <end position="80"/>
    </location>
</feature>
<evidence type="ECO:0000313" key="4">
    <source>
        <dbReference type="EMBL" id="KAK2180674.1"/>
    </source>
</evidence>
<reference evidence="4" key="1">
    <citation type="journal article" date="2023" name="Mol. Biol. Evol.">
        <title>Third-Generation Sequencing Reveals the Adaptive Role of the Epigenome in Three Deep-Sea Polychaetes.</title>
        <authorList>
            <person name="Perez M."/>
            <person name="Aroh O."/>
            <person name="Sun Y."/>
            <person name="Lan Y."/>
            <person name="Juniper S.K."/>
            <person name="Young C.R."/>
            <person name="Angers B."/>
            <person name="Qian P.Y."/>
        </authorList>
    </citation>
    <scope>NUCLEOTIDE SEQUENCE</scope>
    <source>
        <strain evidence="4">R07B-5</strain>
    </source>
</reference>
<comment type="caution">
    <text evidence="4">The sequence shown here is derived from an EMBL/GenBank/DDBJ whole genome shotgun (WGS) entry which is preliminary data.</text>
</comment>
<feature type="compositionally biased region" description="Basic residues" evidence="3">
    <location>
        <begin position="246"/>
        <end position="255"/>
    </location>
</feature>
<dbReference type="AlphaFoldDB" id="A0AAD9L0B4"/>
<evidence type="ECO:0000313" key="5">
    <source>
        <dbReference type="Proteomes" id="UP001209878"/>
    </source>
</evidence>
<dbReference type="PANTHER" id="PTHR23010">
    <property type="entry name" value="MIDNOLIN"/>
    <property type="match status" value="1"/>
</dbReference>
<organism evidence="4 5">
    <name type="scientific">Ridgeia piscesae</name>
    <name type="common">Tubeworm</name>
    <dbReference type="NCBI Taxonomy" id="27915"/>
    <lineage>
        <taxon>Eukaryota</taxon>
        <taxon>Metazoa</taxon>
        <taxon>Spiralia</taxon>
        <taxon>Lophotrochozoa</taxon>
        <taxon>Annelida</taxon>
        <taxon>Polychaeta</taxon>
        <taxon>Sedentaria</taxon>
        <taxon>Canalipalpata</taxon>
        <taxon>Sabellida</taxon>
        <taxon>Siboglinidae</taxon>
        <taxon>Ridgeia</taxon>
    </lineage>
</organism>
<dbReference type="InterPro" id="IPR039336">
    <property type="entry name" value="Midnolin"/>
</dbReference>
<comment type="subcellular location">
    <subcellularLocation>
        <location evidence="1">Nucleus</location>
    </subcellularLocation>
</comment>
<feature type="region of interest" description="Disordered" evidence="3">
    <location>
        <begin position="246"/>
        <end position="281"/>
    </location>
</feature>
<dbReference type="PANTHER" id="PTHR23010:SF1">
    <property type="entry name" value="MIDNOLIN"/>
    <property type="match status" value="1"/>
</dbReference>
<protein>
    <recommendedName>
        <fullName evidence="6">Midnolin</fullName>
    </recommendedName>
</protein>
<evidence type="ECO:0000256" key="2">
    <source>
        <dbReference type="ARBA" id="ARBA00023242"/>
    </source>
</evidence>